<gene>
    <name evidence="1" type="ORF">Fot_05739</name>
</gene>
<name>A0ABD1WQZ7_9LAMI</name>
<protein>
    <submittedName>
        <fullName evidence="1">Uncharacterized protein</fullName>
    </submittedName>
</protein>
<accession>A0ABD1WQZ7</accession>
<evidence type="ECO:0000313" key="1">
    <source>
        <dbReference type="EMBL" id="KAL2552120.1"/>
    </source>
</evidence>
<dbReference type="Proteomes" id="UP001604277">
    <property type="component" value="Unassembled WGS sequence"/>
</dbReference>
<comment type="caution">
    <text evidence="1">The sequence shown here is derived from an EMBL/GenBank/DDBJ whole genome shotgun (WGS) entry which is preliminary data.</text>
</comment>
<organism evidence="1 2">
    <name type="scientific">Forsythia ovata</name>
    <dbReference type="NCBI Taxonomy" id="205694"/>
    <lineage>
        <taxon>Eukaryota</taxon>
        <taxon>Viridiplantae</taxon>
        <taxon>Streptophyta</taxon>
        <taxon>Embryophyta</taxon>
        <taxon>Tracheophyta</taxon>
        <taxon>Spermatophyta</taxon>
        <taxon>Magnoliopsida</taxon>
        <taxon>eudicotyledons</taxon>
        <taxon>Gunneridae</taxon>
        <taxon>Pentapetalae</taxon>
        <taxon>asterids</taxon>
        <taxon>lamiids</taxon>
        <taxon>Lamiales</taxon>
        <taxon>Oleaceae</taxon>
        <taxon>Forsythieae</taxon>
        <taxon>Forsythia</taxon>
    </lineage>
</organism>
<sequence>MSITQTVSNLAEQVQMLIQKNRTRNVVAGGRTKDKGNGGDEIKAPAASHFHLYSDPRDSRCCQPIDPLSERKRRHARSASVFDWLGDDADSDQMRAQFCDG</sequence>
<evidence type="ECO:0000313" key="2">
    <source>
        <dbReference type="Proteomes" id="UP001604277"/>
    </source>
</evidence>
<keyword evidence="2" id="KW-1185">Reference proteome</keyword>
<proteinExistence type="predicted"/>
<dbReference type="AlphaFoldDB" id="A0ABD1WQZ7"/>
<reference evidence="2" key="1">
    <citation type="submission" date="2024-07" db="EMBL/GenBank/DDBJ databases">
        <title>Two chromosome-level genome assemblies of Korean endemic species Abeliophyllum distichum and Forsythia ovata (Oleaceae).</title>
        <authorList>
            <person name="Jang H."/>
        </authorList>
    </citation>
    <scope>NUCLEOTIDE SEQUENCE [LARGE SCALE GENOMIC DNA]</scope>
</reference>
<dbReference type="EMBL" id="JBFOLJ010000002">
    <property type="protein sequence ID" value="KAL2552120.1"/>
    <property type="molecule type" value="Genomic_DNA"/>
</dbReference>